<dbReference type="InterPro" id="IPR050401">
    <property type="entry name" value="Cyclic_nucleotide_synthase"/>
</dbReference>
<reference evidence="10 11" key="1">
    <citation type="submission" date="2014-03" db="EMBL/GenBank/DDBJ databases">
        <title>Draft genome of the hookworm Oesophagostomum dentatum.</title>
        <authorList>
            <person name="Mitreva M."/>
        </authorList>
    </citation>
    <scope>NUCLEOTIDE SEQUENCE [LARGE SCALE GENOMIC DNA]</scope>
    <source>
        <strain evidence="10 11">OD-Hann</strain>
    </source>
</reference>
<dbReference type="InterPro" id="IPR001054">
    <property type="entry name" value="A/G_cyclase"/>
</dbReference>
<dbReference type="GO" id="GO:0035556">
    <property type="term" value="P:intracellular signal transduction"/>
    <property type="evidence" value="ECO:0007669"/>
    <property type="project" value="InterPro"/>
</dbReference>
<organism evidence="10 11">
    <name type="scientific">Oesophagostomum dentatum</name>
    <name type="common">Nodular worm</name>
    <dbReference type="NCBI Taxonomy" id="61180"/>
    <lineage>
        <taxon>Eukaryota</taxon>
        <taxon>Metazoa</taxon>
        <taxon>Ecdysozoa</taxon>
        <taxon>Nematoda</taxon>
        <taxon>Chromadorea</taxon>
        <taxon>Rhabditida</taxon>
        <taxon>Rhabditina</taxon>
        <taxon>Rhabditomorpha</taxon>
        <taxon>Strongyloidea</taxon>
        <taxon>Strongylidae</taxon>
        <taxon>Oesophagostomum</taxon>
    </lineage>
</organism>
<keyword evidence="11" id="KW-1185">Reference proteome</keyword>
<dbReference type="GO" id="GO:0001653">
    <property type="term" value="F:peptide receptor activity"/>
    <property type="evidence" value="ECO:0007669"/>
    <property type="project" value="TreeGrafter"/>
</dbReference>
<dbReference type="GO" id="GO:0000166">
    <property type="term" value="F:nucleotide binding"/>
    <property type="evidence" value="ECO:0007669"/>
    <property type="project" value="UniProtKB-KW"/>
</dbReference>
<dbReference type="EMBL" id="KN563737">
    <property type="protein sequence ID" value="KHJ85478.1"/>
    <property type="molecule type" value="Genomic_DNA"/>
</dbReference>
<dbReference type="GO" id="GO:0007168">
    <property type="term" value="P:receptor guanylyl cyclase signaling pathway"/>
    <property type="evidence" value="ECO:0007669"/>
    <property type="project" value="TreeGrafter"/>
</dbReference>
<feature type="domain" description="Guanylate cyclase" evidence="9">
    <location>
        <begin position="49"/>
        <end position="162"/>
    </location>
</feature>
<evidence type="ECO:0000256" key="7">
    <source>
        <dbReference type="ARBA" id="ARBA00023180"/>
    </source>
</evidence>
<dbReference type="GO" id="GO:0004016">
    <property type="term" value="F:adenylate cyclase activity"/>
    <property type="evidence" value="ECO:0007669"/>
    <property type="project" value="TreeGrafter"/>
</dbReference>
<gene>
    <name evidence="10" type="ORF">OESDEN_14794</name>
</gene>
<dbReference type="FunFam" id="3.30.70.1230:FF:000088">
    <property type="entry name" value="Guanylate cyclase"/>
    <property type="match status" value="1"/>
</dbReference>
<dbReference type="Pfam" id="PF00211">
    <property type="entry name" value="Guanylate_cyc"/>
    <property type="match status" value="1"/>
</dbReference>
<evidence type="ECO:0000256" key="5">
    <source>
        <dbReference type="ARBA" id="ARBA00022989"/>
    </source>
</evidence>
<keyword evidence="5" id="KW-1133">Transmembrane helix</keyword>
<keyword evidence="7" id="KW-0325">Glycoprotein</keyword>
<evidence type="ECO:0000313" key="11">
    <source>
        <dbReference type="Proteomes" id="UP000053660"/>
    </source>
</evidence>
<dbReference type="GO" id="GO:0004383">
    <property type="term" value="F:guanylate cyclase activity"/>
    <property type="evidence" value="ECO:0007669"/>
    <property type="project" value="UniProtKB-EC"/>
</dbReference>
<evidence type="ECO:0000259" key="9">
    <source>
        <dbReference type="PROSITE" id="PS50125"/>
    </source>
</evidence>
<protein>
    <submittedName>
        <fullName evidence="10">Adenylate/guanylate cyclase catalytic domain protein</fullName>
    </submittedName>
</protein>
<dbReference type="SUPFAM" id="SSF55073">
    <property type="entry name" value="Nucleotide cyclase"/>
    <property type="match status" value="1"/>
</dbReference>
<comment type="subcellular location">
    <subcellularLocation>
        <location evidence="2">Membrane</location>
    </subcellularLocation>
</comment>
<evidence type="ECO:0000256" key="6">
    <source>
        <dbReference type="ARBA" id="ARBA00023136"/>
    </source>
</evidence>
<dbReference type="PANTHER" id="PTHR11920">
    <property type="entry name" value="GUANYLYL CYCLASE"/>
    <property type="match status" value="1"/>
</dbReference>
<comment type="catalytic activity">
    <reaction evidence="1">
        <text>GTP = 3',5'-cyclic GMP + diphosphate</text>
        <dbReference type="Rhea" id="RHEA:13665"/>
        <dbReference type="ChEBI" id="CHEBI:33019"/>
        <dbReference type="ChEBI" id="CHEBI:37565"/>
        <dbReference type="ChEBI" id="CHEBI:57746"/>
        <dbReference type="EC" id="4.6.1.2"/>
    </reaction>
</comment>
<evidence type="ECO:0000256" key="1">
    <source>
        <dbReference type="ARBA" id="ARBA00001436"/>
    </source>
</evidence>
<dbReference type="CDD" id="cd07302">
    <property type="entry name" value="CHD"/>
    <property type="match status" value="1"/>
</dbReference>
<evidence type="ECO:0000313" key="10">
    <source>
        <dbReference type="EMBL" id="KHJ85478.1"/>
    </source>
</evidence>
<dbReference type="AlphaFoldDB" id="A0A0B1SJG2"/>
<sequence length="168" mass="18826">MTMINLKQSLIHLTLKKIDVVSIILFFRQVADKLKLGQSVEPESFDAVTVFFSDVVSFTKIAGKCSPLQVVNLLNDLYTTFDGIIDSHDVYKVETIGDGYLCVSGLPHRNGQEHIKEICSMSLEFLSSLAGFRIPHLPQERINLRIGAHTGKLSVNIRAYSLNRIFCL</sequence>
<dbReference type="Gene3D" id="3.30.70.1230">
    <property type="entry name" value="Nucleotide cyclase"/>
    <property type="match status" value="1"/>
</dbReference>
<dbReference type="InterPro" id="IPR029787">
    <property type="entry name" value="Nucleotide_cyclase"/>
</dbReference>
<dbReference type="PROSITE" id="PS50125">
    <property type="entry name" value="GUANYLATE_CYCLASE_2"/>
    <property type="match status" value="1"/>
</dbReference>
<dbReference type="Proteomes" id="UP000053660">
    <property type="component" value="Unassembled WGS sequence"/>
</dbReference>
<dbReference type="GO" id="GO:0005886">
    <property type="term" value="C:plasma membrane"/>
    <property type="evidence" value="ECO:0007669"/>
    <property type="project" value="TreeGrafter"/>
</dbReference>
<keyword evidence="6" id="KW-0472">Membrane</keyword>
<evidence type="ECO:0000256" key="2">
    <source>
        <dbReference type="ARBA" id="ARBA00004370"/>
    </source>
</evidence>
<evidence type="ECO:0000256" key="8">
    <source>
        <dbReference type="ARBA" id="ARBA00023239"/>
    </source>
</evidence>
<evidence type="ECO:0000256" key="4">
    <source>
        <dbReference type="ARBA" id="ARBA00022741"/>
    </source>
</evidence>
<keyword evidence="4" id="KW-0547">Nucleotide-binding</keyword>
<dbReference type="OrthoDB" id="60033at2759"/>
<dbReference type="SMART" id="SM00044">
    <property type="entry name" value="CYCc"/>
    <property type="match status" value="1"/>
</dbReference>
<accession>A0A0B1SJG2</accession>
<proteinExistence type="predicted"/>
<name>A0A0B1SJG2_OESDE</name>
<dbReference type="PANTHER" id="PTHR11920:SF375">
    <property type="entry name" value="RECEPTOR-TYPE GUANYLATE CYCLASE GCY-13"/>
    <property type="match status" value="1"/>
</dbReference>
<evidence type="ECO:0000256" key="3">
    <source>
        <dbReference type="ARBA" id="ARBA00022692"/>
    </source>
</evidence>
<keyword evidence="8" id="KW-0456">Lyase</keyword>
<keyword evidence="3" id="KW-0812">Transmembrane</keyword>